<dbReference type="Pfam" id="PF00226">
    <property type="entry name" value="DnaJ"/>
    <property type="match status" value="1"/>
</dbReference>
<feature type="compositionally biased region" description="Polar residues" evidence="1">
    <location>
        <begin position="344"/>
        <end position="363"/>
    </location>
</feature>
<organism evidence="3 4">
    <name type="scientific">Lobosporangium transversale</name>
    <dbReference type="NCBI Taxonomy" id="64571"/>
    <lineage>
        <taxon>Eukaryota</taxon>
        <taxon>Fungi</taxon>
        <taxon>Fungi incertae sedis</taxon>
        <taxon>Mucoromycota</taxon>
        <taxon>Mortierellomycotina</taxon>
        <taxon>Mortierellomycetes</taxon>
        <taxon>Mortierellales</taxon>
        <taxon>Mortierellaceae</taxon>
        <taxon>Lobosporangium</taxon>
    </lineage>
</organism>
<feature type="compositionally biased region" description="Low complexity" evidence="1">
    <location>
        <begin position="194"/>
        <end position="207"/>
    </location>
</feature>
<name>A0A1Y2GS94_9FUNG</name>
<dbReference type="PANTHER" id="PTHR43948:SF10">
    <property type="entry name" value="MRJ, ISOFORM E"/>
    <property type="match status" value="1"/>
</dbReference>
<dbReference type="PROSITE" id="PS50076">
    <property type="entry name" value="DNAJ_2"/>
    <property type="match status" value="1"/>
</dbReference>
<dbReference type="GO" id="GO:0044183">
    <property type="term" value="F:protein folding chaperone"/>
    <property type="evidence" value="ECO:0007669"/>
    <property type="project" value="TreeGrafter"/>
</dbReference>
<sequence>MESDDSNKPNYYELLCLDPSATKEDVKKAYRKQALLFHPDKMKPHMKEEASQHFQLISEAYEVLSDDKKRELYDRFGHEGVKAGGDPNPPPQADFDFFQHGPHQGFGFGSPFFSSFGMPAHFQDPFEGHHQRHMRNFHEQFDSMFSGFGGFPMFGHDFGHHMNHHENLRQQHRNAFNSQQSTRPTLFSTSPFASQSQTQWSGQGTSTNPFMDMGMGMGMGMDGGSTMFSSSSSSFGGGPRTSTKTTIVNGQRTTITEVTDAQGVTTVTKENPDGTRETFVNGVPTAIEGGTNPEMRTLPRNDQQPIVIDDDDRYGYNHGSNSNGGGGSGHRSGMSNSGGEYGRHSTSAFNASTTKTYQPNSSNHDGRRTAATAAATAPTEPIVLDTDDDEDMYEELSRQHPRRNSVHITSDPDEDPNMYHPRMGRGRKLGGTNSSSRRYTRN</sequence>
<dbReference type="RefSeq" id="XP_021882150.1">
    <property type="nucleotide sequence ID" value="XM_022030051.1"/>
</dbReference>
<proteinExistence type="predicted"/>
<dbReference type="PRINTS" id="PR00625">
    <property type="entry name" value="JDOMAIN"/>
</dbReference>
<dbReference type="SUPFAM" id="SSF46565">
    <property type="entry name" value="Chaperone J-domain"/>
    <property type="match status" value="1"/>
</dbReference>
<dbReference type="CDD" id="cd06257">
    <property type="entry name" value="DnaJ"/>
    <property type="match status" value="1"/>
</dbReference>
<feature type="compositionally biased region" description="Polar residues" evidence="1">
    <location>
        <begin position="431"/>
        <end position="442"/>
    </location>
</feature>
<dbReference type="SMART" id="SM00271">
    <property type="entry name" value="DnaJ"/>
    <property type="match status" value="1"/>
</dbReference>
<comment type="caution">
    <text evidence="3">The sequence shown here is derived from an EMBL/GenBank/DDBJ whole genome shotgun (WGS) entry which is preliminary data.</text>
</comment>
<dbReference type="InterPro" id="IPR001623">
    <property type="entry name" value="DnaJ_domain"/>
</dbReference>
<dbReference type="Gene3D" id="1.10.287.110">
    <property type="entry name" value="DnaJ domain"/>
    <property type="match status" value="1"/>
</dbReference>
<dbReference type="InParanoid" id="A0A1Y2GS94"/>
<dbReference type="GeneID" id="33571894"/>
<feature type="region of interest" description="Disordered" evidence="1">
    <location>
        <begin position="267"/>
        <end position="442"/>
    </location>
</feature>
<dbReference type="STRING" id="64571.A0A1Y2GS94"/>
<gene>
    <name evidence="3" type="ORF">BCR41DRAFT_421590</name>
</gene>
<evidence type="ECO:0000259" key="2">
    <source>
        <dbReference type="PROSITE" id="PS50076"/>
    </source>
</evidence>
<dbReference type="InterPro" id="IPR036869">
    <property type="entry name" value="J_dom_sf"/>
</dbReference>
<accession>A0A1Y2GS94</accession>
<evidence type="ECO:0000313" key="4">
    <source>
        <dbReference type="Proteomes" id="UP000193648"/>
    </source>
</evidence>
<reference evidence="3 4" key="1">
    <citation type="submission" date="2016-07" db="EMBL/GenBank/DDBJ databases">
        <title>Pervasive Adenine N6-methylation of Active Genes in Fungi.</title>
        <authorList>
            <consortium name="DOE Joint Genome Institute"/>
            <person name="Mondo S.J."/>
            <person name="Dannebaum R.O."/>
            <person name="Kuo R.C."/>
            <person name="Labutti K."/>
            <person name="Haridas S."/>
            <person name="Kuo A."/>
            <person name="Salamov A."/>
            <person name="Ahrendt S.R."/>
            <person name="Lipzen A."/>
            <person name="Sullivan W."/>
            <person name="Andreopoulos W.B."/>
            <person name="Clum A."/>
            <person name="Lindquist E."/>
            <person name="Daum C."/>
            <person name="Ramamoorthy G.K."/>
            <person name="Gryganskyi A."/>
            <person name="Culley D."/>
            <person name="Magnuson J.K."/>
            <person name="James T.Y."/>
            <person name="O'Malley M.A."/>
            <person name="Stajich J.E."/>
            <person name="Spatafora J.W."/>
            <person name="Visel A."/>
            <person name="Grigoriev I.V."/>
        </authorList>
    </citation>
    <scope>NUCLEOTIDE SEQUENCE [LARGE SCALE GENOMIC DNA]</scope>
    <source>
        <strain evidence="3 4">NRRL 3116</strain>
    </source>
</reference>
<dbReference type="PANTHER" id="PTHR43948">
    <property type="entry name" value="DNAJ HOMOLOG SUBFAMILY B"/>
    <property type="match status" value="1"/>
</dbReference>
<dbReference type="PROSITE" id="PS00636">
    <property type="entry name" value="DNAJ_1"/>
    <property type="match status" value="1"/>
</dbReference>
<feature type="compositionally biased region" description="Polar residues" evidence="1">
    <location>
        <begin position="177"/>
        <end position="193"/>
    </location>
</feature>
<dbReference type="GO" id="GO:0051087">
    <property type="term" value="F:protein-folding chaperone binding"/>
    <property type="evidence" value="ECO:0007669"/>
    <property type="project" value="TreeGrafter"/>
</dbReference>
<dbReference type="AlphaFoldDB" id="A0A1Y2GS94"/>
<keyword evidence="4" id="KW-1185">Reference proteome</keyword>
<protein>
    <recommendedName>
        <fullName evidence="2">J domain-containing protein</fullName>
    </recommendedName>
</protein>
<dbReference type="OrthoDB" id="10250354at2759"/>
<evidence type="ECO:0000313" key="3">
    <source>
        <dbReference type="EMBL" id="ORZ18355.1"/>
    </source>
</evidence>
<feature type="compositionally biased region" description="Acidic residues" evidence="1">
    <location>
        <begin position="385"/>
        <end position="394"/>
    </location>
</feature>
<dbReference type="GO" id="GO:0005737">
    <property type="term" value="C:cytoplasm"/>
    <property type="evidence" value="ECO:0007669"/>
    <property type="project" value="TreeGrafter"/>
</dbReference>
<dbReference type="EMBL" id="MCFF01000015">
    <property type="protein sequence ID" value="ORZ18355.1"/>
    <property type="molecule type" value="Genomic_DNA"/>
</dbReference>
<evidence type="ECO:0000256" key="1">
    <source>
        <dbReference type="SAM" id="MobiDB-lite"/>
    </source>
</evidence>
<dbReference type="GO" id="GO:0051082">
    <property type="term" value="F:unfolded protein binding"/>
    <property type="evidence" value="ECO:0007669"/>
    <property type="project" value="TreeGrafter"/>
</dbReference>
<dbReference type="InterPro" id="IPR018253">
    <property type="entry name" value="DnaJ_domain_CS"/>
</dbReference>
<dbReference type="Proteomes" id="UP000193648">
    <property type="component" value="Unassembled WGS sequence"/>
</dbReference>
<feature type="region of interest" description="Disordered" evidence="1">
    <location>
        <begin position="177"/>
        <end position="207"/>
    </location>
</feature>
<feature type="domain" description="J" evidence="2">
    <location>
        <begin position="10"/>
        <end position="77"/>
    </location>
</feature>